<protein>
    <submittedName>
        <fullName evidence="2">Uncharacterized protein</fullName>
    </submittedName>
</protein>
<accession>A0A8J6HI71</accession>
<proteinExistence type="predicted"/>
<feature type="region of interest" description="Disordered" evidence="1">
    <location>
        <begin position="156"/>
        <end position="188"/>
    </location>
</feature>
<evidence type="ECO:0000313" key="2">
    <source>
        <dbReference type="EMBL" id="KAH0815281.1"/>
    </source>
</evidence>
<gene>
    <name evidence="2" type="ORF">GEV33_007510</name>
</gene>
<sequence length="226" mass="25971">MDFIKVADVILDFPRMQWRFRNQPNWAPLVSEKEVSLTASTVRLESLRDDEGTELDEIQKEQLVRLLDSRLFEKSDEPTPYAEHRITLIDDRPIATIPYRMSPQRRAAGGPDKRPVEYASQLVTPAKKDHTTREKKGPVTYVVAAVDDLKRPLGESHSEPVALLRRRDRRRKRSPTTAPKTKQRRTNDALLHVISEEFVEVVEVLLDHEKIIHKPGVPSYIPPEGS</sequence>
<reference evidence="2" key="1">
    <citation type="journal article" date="2020" name="J Insects Food Feed">
        <title>The yellow mealworm (Tenebrio molitor) genome: a resource for the emerging insects as food and feed industry.</title>
        <authorList>
            <person name="Eriksson T."/>
            <person name="Andere A."/>
            <person name="Kelstrup H."/>
            <person name="Emery V."/>
            <person name="Picard C."/>
        </authorList>
    </citation>
    <scope>NUCLEOTIDE SEQUENCE</scope>
    <source>
        <strain evidence="2">Stoneville</strain>
        <tissue evidence="2">Whole head</tissue>
    </source>
</reference>
<feature type="compositionally biased region" description="Basic residues" evidence="1">
    <location>
        <begin position="164"/>
        <end position="174"/>
    </location>
</feature>
<dbReference type="EMBL" id="JABDTM020023299">
    <property type="protein sequence ID" value="KAH0815281.1"/>
    <property type="molecule type" value="Genomic_DNA"/>
</dbReference>
<dbReference type="Proteomes" id="UP000719412">
    <property type="component" value="Unassembled WGS sequence"/>
</dbReference>
<name>A0A8J6HI71_TENMO</name>
<evidence type="ECO:0000313" key="3">
    <source>
        <dbReference type="Proteomes" id="UP000719412"/>
    </source>
</evidence>
<comment type="caution">
    <text evidence="2">The sequence shown here is derived from an EMBL/GenBank/DDBJ whole genome shotgun (WGS) entry which is preliminary data.</text>
</comment>
<organism evidence="2 3">
    <name type="scientific">Tenebrio molitor</name>
    <name type="common">Yellow mealworm beetle</name>
    <dbReference type="NCBI Taxonomy" id="7067"/>
    <lineage>
        <taxon>Eukaryota</taxon>
        <taxon>Metazoa</taxon>
        <taxon>Ecdysozoa</taxon>
        <taxon>Arthropoda</taxon>
        <taxon>Hexapoda</taxon>
        <taxon>Insecta</taxon>
        <taxon>Pterygota</taxon>
        <taxon>Neoptera</taxon>
        <taxon>Endopterygota</taxon>
        <taxon>Coleoptera</taxon>
        <taxon>Polyphaga</taxon>
        <taxon>Cucujiformia</taxon>
        <taxon>Tenebrionidae</taxon>
        <taxon>Tenebrio</taxon>
    </lineage>
</organism>
<keyword evidence="3" id="KW-1185">Reference proteome</keyword>
<evidence type="ECO:0000256" key="1">
    <source>
        <dbReference type="SAM" id="MobiDB-lite"/>
    </source>
</evidence>
<dbReference type="AlphaFoldDB" id="A0A8J6HI71"/>
<reference evidence="2" key="2">
    <citation type="submission" date="2021-08" db="EMBL/GenBank/DDBJ databases">
        <authorList>
            <person name="Eriksson T."/>
        </authorList>
    </citation>
    <scope>NUCLEOTIDE SEQUENCE</scope>
    <source>
        <strain evidence="2">Stoneville</strain>
        <tissue evidence="2">Whole head</tissue>
    </source>
</reference>